<keyword evidence="2" id="KW-1185">Reference proteome</keyword>
<evidence type="ECO:0000313" key="1">
    <source>
        <dbReference type="EMBL" id="GHD91597.1"/>
    </source>
</evidence>
<gene>
    <name evidence="1" type="ORF">GCM10010508_41110</name>
</gene>
<proteinExistence type="predicted"/>
<accession>A0A919CWA7</accession>
<protein>
    <submittedName>
        <fullName evidence="1">Uncharacterized protein</fullName>
    </submittedName>
</protein>
<dbReference type="AlphaFoldDB" id="A0A919CWA7"/>
<dbReference type="EMBL" id="BMVF01000010">
    <property type="protein sequence ID" value="GHD91597.1"/>
    <property type="molecule type" value="Genomic_DNA"/>
</dbReference>
<reference evidence="1" key="2">
    <citation type="submission" date="2020-09" db="EMBL/GenBank/DDBJ databases">
        <authorList>
            <person name="Sun Q."/>
            <person name="Ohkuma M."/>
        </authorList>
    </citation>
    <scope>NUCLEOTIDE SEQUENCE</scope>
    <source>
        <strain evidence="1">JCM 4654</strain>
    </source>
</reference>
<comment type="caution">
    <text evidence="1">The sequence shown here is derived from an EMBL/GenBank/DDBJ whole genome shotgun (WGS) entry which is preliminary data.</text>
</comment>
<organism evidence="1 2">
    <name type="scientific">Streptomyces naganishii JCM 4654</name>
    <dbReference type="NCBI Taxonomy" id="1306179"/>
    <lineage>
        <taxon>Bacteria</taxon>
        <taxon>Bacillati</taxon>
        <taxon>Actinomycetota</taxon>
        <taxon>Actinomycetes</taxon>
        <taxon>Kitasatosporales</taxon>
        <taxon>Streptomycetaceae</taxon>
        <taxon>Streptomyces</taxon>
    </lineage>
</organism>
<dbReference type="Proteomes" id="UP000608955">
    <property type="component" value="Unassembled WGS sequence"/>
</dbReference>
<sequence length="143" mass="15598">MGLRTSAVVYGFWAVAQLTSRADASWSGRAVPRPPEGVAVARYAGRLRYVPPVPEPPVDDPRDDVEVSWSWRELLHPPPPLPLPPPPRCLLCECPREKPVSASTTTASTAVNLTLRPHVFTPVTLSAQRAGRRAPVARGAHER</sequence>
<reference evidence="1" key="1">
    <citation type="journal article" date="2014" name="Int. J. Syst. Evol. Microbiol.">
        <title>Complete genome sequence of Corynebacterium casei LMG S-19264T (=DSM 44701T), isolated from a smear-ripened cheese.</title>
        <authorList>
            <consortium name="US DOE Joint Genome Institute (JGI-PGF)"/>
            <person name="Walter F."/>
            <person name="Albersmeier A."/>
            <person name="Kalinowski J."/>
            <person name="Ruckert C."/>
        </authorList>
    </citation>
    <scope>NUCLEOTIDE SEQUENCE</scope>
    <source>
        <strain evidence="1">JCM 4654</strain>
    </source>
</reference>
<evidence type="ECO:0000313" key="2">
    <source>
        <dbReference type="Proteomes" id="UP000608955"/>
    </source>
</evidence>
<name>A0A919CWA7_9ACTN</name>